<accession>A0A2T6BGR9</accession>
<comment type="similarity">
    <text evidence="4 13">Belongs to the DHPS family.</text>
</comment>
<dbReference type="GO" id="GO:0004156">
    <property type="term" value="F:dihydropteroate synthase activity"/>
    <property type="evidence" value="ECO:0007669"/>
    <property type="project" value="UniProtKB-EC"/>
</dbReference>
<comment type="caution">
    <text evidence="15">The sequence shown here is derived from an EMBL/GenBank/DDBJ whole genome shotgun (WGS) entry which is preliminary data.</text>
</comment>
<organism evidence="15 16">
    <name type="scientific">Melghirimyces profundicolus</name>
    <dbReference type="NCBI Taxonomy" id="1242148"/>
    <lineage>
        <taxon>Bacteria</taxon>
        <taxon>Bacillati</taxon>
        <taxon>Bacillota</taxon>
        <taxon>Bacilli</taxon>
        <taxon>Bacillales</taxon>
        <taxon>Thermoactinomycetaceae</taxon>
        <taxon>Melghirimyces</taxon>
    </lineage>
</organism>
<dbReference type="InterPro" id="IPR011005">
    <property type="entry name" value="Dihydropteroate_synth-like_sf"/>
</dbReference>
<evidence type="ECO:0000313" key="16">
    <source>
        <dbReference type="Proteomes" id="UP000244240"/>
    </source>
</evidence>
<dbReference type="NCBIfam" id="TIGR01496">
    <property type="entry name" value="DHPS"/>
    <property type="match status" value="1"/>
</dbReference>
<keyword evidence="16" id="KW-1185">Reference proteome</keyword>
<dbReference type="GO" id="GO:0046872">
    <property type="term" value="F:metal ion binding"/>
    <property type="evidence" value="ECO:0007669"/>
    <property type="project" value="UniProtKB-KW"/>
</dbReference>
<dbReference type="GO" id="GO:0046656">
    <property type="term" value="P:folic acid biosynthetic process"/>
    <property type="evidence" value="ECO:0007669"/>
    <property type="project" value="UniProtKB-KW"/>
</dbReference>
<dbReference type="InterPro" id="IPR045031">
    <property type="entry name" value="DHP_synth-like"/>
</dbReference>
<dbReference type="EC" id="2.5.1.15" evidence="5 13"/>
<keyword evidence="8 13" id="KW-0479">Metal-binding</keyword>
<dbReference type="GO" id="GO:0046654">
    <property type="term" value="P:tetrahydrofolate biosynthetic process"/>
    <property type="evidence" value="ECO:0007669"/>
    <property type="project" value="UniProtKB-UniPathway"/>
</dbReference>
<evidence type="ECO:0000256" key="8">
    <source>
        <dbReference type="ARBA" id="ARBA00022723"/>
    </source>
</evidence>
<evidence type="ECO:0000256" key="9">
    <source>
        <dbReference type="ARBA" id="ARBA00022842"/>
    </source>
</evidence>
<dbReference type="Gene3D" id="3.20.20.20">
    <property type="entry name" value="Dihydropteroate synthase-like"/>
    <property type="match status" value="1"/>
</dbReference>
<name>A0A2T6BGR9_9BACL</name>
<keyword evidence="10 13" id="KW-0289">Folate biosynthesis</keyword>
<dbReference type="UniPathway" id="UPA00077">
    <property type="reaction ID" value="UER00156"/>
</dbReference>
<sequence>MTLTANPAIPPIQAGPHTLPTDQRTVVMGILNVTPDSFSDGGKYNRLERAIRHARQMVADGADIIDVGGESTRPGHTPVSQEEELERVIPVIRKLSDAVNVPISIDTCKAEVARRAVEAGAHIINDVWGFKKDPDMARTAAELDVPVVLMHNREEARYESLMEDLRRDLMESVTLALEAGVKEERIILDPGIGFAKSYEENLIVMRNLEQIVDLGYPVLLGTSRKSIVGLTLNLPVEERVEGTGATVTLGISKGCRIVRVHDVKEMVRVCRMTDAMVQASGGGA</sequence>
<dbReference type="Pfam" id="PF00809">
    <property type="entry name" value="Pterin_bind"/>
    <property type="match status" value="1"/>
</dbReference>
<dbReference type="SUPFAM" id="SSF51717">
    <property type="entry name" value="Dihydropteroate synthetase-like"/>
    <property type="match status" value="1"/>
</dbReference>
<evidence type="ECO:0000256" key="10">
    <source>
        <dbReference type="ARBA" id="ARBA00022909"/>
    </source>
</evidence>
<evidence type="ECO:0000256" key="7">
    <source>
        <dbReference type="ARBA" id="ARBA00022679"/>
    </source>
</evidence>
<reference evidence="15 16" key="1">
    <citation type="submission" date="2018-04" db="EMBL/GenBank/DDBJ databases">
        <title>Genomic Encyclopedia of Archaeal and Bacterial Type Strains, Phase II (KMG-II): from individual species to whole genera.</title>
        <authorList>
            <person name="Goeker M."/>
        </authorList>
    </citation>
    <scope>NUCLEOTIDE SEQUENCE [LARGE SCALE GENOMIC DNA]</scope>
    <source>
        <strain evidence="15 16">DSM 45787</strain>
    </source>
</reference>
<dbReference type="FunFam" id="3.20.20.20:FF:000006">
    <property type="entry name" value="Dihydropteroate synthase"/>
    <property type="match status" value="1"/>
</dbReference>
<evidence type="ECO:0000256" key="13">
    <source>
        <dbReference type="RuleBase" id="RU361205"/>
    </source>
</evidence>
<dbReference type="PROSITE" id="PS00792">
    <property type="entry name" value="DHPS_1"/>
    <property type="match status" value="1"/>
</dbReference>
<dbReference type="InterPro" id="IPR000489">
    <property type="entry name" value="Pterin-binding_dom"/>
</dbReference>
<comment type="function">
    <text evidence="12 13">Catalyzes the condensation of para-aminobenzoate (pABA) with 6-hydroxymethyl-7,8-dihydropterin diphosphate (DHPt-PP) to form 7,8-dihydropteroate (H2Pte), the immediate precursor of folate derivatives.</text>
</comment>
<dbReference type="InterPro" id="IPR006390">
    <property type="entry name" value="DHP_synth_dom"/>
</dbReference>
<evidence type="ECO:0000256" key="3">
    <source>
        <dbReference type="ARBA" id="ARBA00004763"/>
    </source>
</evidence>
<evidence type="ECO:0000256" key="1">
    <source>
        <dbReference type="ARBA" id="ARBA00000012"/>
    </source>
</evidence>
<dbReference type="PROSITE" id="PS50972">
    <property type="entry name" value="PTERIN_BINDING"/>
    <property type="match status" value="1"/>
</dbReference>
<dbReference type="PANTHER" id="PTHR20941:SF1">
    <property type="entry name" value="FOLIC ACID SYNTHESIS PROTEIN FOL1"/>
    <property type="match status" value="1"/>
</dbReference>
<dbReference type="AlphaFoldDB" id="A0A2T6BGR9"/>
<protein>
    <recommendedName>
        <fullName evidence="6 13">Dihydropteroate synthase</fullName>
        <shortName evidence="13">DHPS</shortName>
        <ecNumber evidence="5 13">2.5.1.15</ecNumber>
    </recommendedName>
    <alternativeName>
        <fullName evidence="11 13">Dihydropteroate pyrophosphorylase</fullName>
    </alternativeName>
</protein>
<keyword evidence="9 13" id="KW-0460">Magnesium</keyword>
<comment type="cofactor">
    <cofactor evidence="2 13">
        <name>Mg(2+)</name>
        <dbReference type="ChEBI" id="CHEBI:18420"/>
    </cofactor>
</comment>
<comment type="catalytic activity">
    <reaction evidence="1">
        <text>(7,8-dihydropterin-6-yl)methyl diphosphate + 4-aminobenzoate = 7,8-dihydropteroate + diphosphate</text>
        <dbReference type="Rhea" id="RHEA:19949"/>
        <dbReference type="ChEBI" id="CHEBI:17836"/>
        <dbReference type="ChEBI" id="CHEBI:17839"/>
        <dbReference type="ChEBI" id="CHEBI:33019"/>
        <dbReference type="ChEBI" id="CHEBI:72950"/>
        <dbReference type="EC" id="2.5.1.15"/>
    </reaction>
</comment>
<dbReference type="OrthoDB" id="9811744at2"/>
<dbReference type="PANTHER" id="PTHR20941">
    <property type="entry name" value="FOLATE SYNTHESIS PROTEINS"/>
    <property type="match status" value="1"/>
</dbReference>
<evidence type="ECO:0000256" key="4">
    <source>
        <dbReference type="ARBA" id="ARBA00009503"/>
    </source>
</evidence>
<proteinExistence type="inferred from homology"/>
<evidence type="ECO:0000256" key="5">
    <source>
        <dbReference type="ARBA" id="ARBA00012458"/>
    </source>
</evidence>
<dbReference type="EMBL" id="QBKR01000020">
    <property type="protein sequence ID" value="PTX55263.1"/>
    <property type="molecule type" value="Genomic_DNA"/>
</dbReference>
<evidence type="ECO:0000256" key="12">
    <source>
        <dbReference type="ARBA" id="ARBA00053449"/>
    </source>
</evidence>
<evidence type="ECO:0000256" key="11">
    <source>
        <dbReference type="ARBA" id="ARBA00030193"/>
    </source>
</evidence>
<dbReference type="RefSeq" id="WP_108025160.1">
    <property type="nucleotide sequence ID" value="NZ_QBKR01000020.1"/>
</dbReference>
<comment type="pathway">
    <text evidence="3 13">Cofactor biosynthesis; tetrahydrofolate biosynthesis; 7,8-dihydrofolate from 2-amino-4-hydroxy-6-hydroxymethyl-7,8-dihydropteridine diphosphate and 4-aminobenzoate: step 1/2.</text>
</comment>
<dbReference type="GO" id="GO:0005829">
    <property type="term" value="C:cytosol"/>
    <property type="evidence" value="ECO:0007669"/>
    <property type="project" value="TreeGrafter"/>
</dbReference>
<evidence type="ECO:0000256" key="2">
    <source>
        <dbReference type="ARBA" id="ARBA00001946"/>
    </source>
</evidence>
<feature type="domain" description="Pterin-binding" evidence="14">
    <location>
        <begin position="25"/>
        <end position="271"/>
    </location>
</feature>
<dbReference type="PROSITE" id="PS00793">
    <property type="entry name" value="DHPS_2"/>
    <property type="match status" value="1"/>
</dbReference>
<keyword evidence="7 13" id="KW-0808">Transferase</keyword>
<gene>
    <name evidence="15" type="ORF">C8P63_12060</name>
</gene>
<evidence type="ECO:0000313" key="15">
    <source>
        <dbReference type="EMBL" id="PTX55263.1"/>
    </source>
</evidence>
<evidence type="ECO:0000256" key="6">
    <source>
        <dbReference type="ARBA" id="ARBA00016919"/>
    </source>
</evidence>
<dbReference type="Proteomes" id="UP000244240">
    <property type="component" value="Unassembled WGS sequence"/>
</dbReference>
<evidence type="ECO:0000259" key="14">
    <source>
        <dbReference type="PROSITE" id="PS50972"/>
    </source>
</evidence>
<dbReference type="CDD" id="cd00739">
    <property type="entry name" value="DHPS"/>
    <property type="match status" value="1"/>
</dbReference>